<keyword evidence="6" id="KW-1185">Reference proteome</keyword>
<protein>
    <submittedName>
        <fullName evidence="5">2-dehydro-3-deoxygluconokinase</fullName>
        <ecNumber evidence="5">2.7.1.45</ecNumber>
    </submittedName>
</protein>
<dbReference type="EC" id="2.7.1.45" evidence="5"/>
<dbReference type="InterPro" id="IPR029056">
    <property type="entry name" value="Ribokinase-like"/>
</dbReference>
<dbReference type="PANTHER" id="PTHR43320:SF2">
    <property type="entry name" value="2-DEHYDRO-3-DEOXYGLUCONOKINASE_2-DEHYDRO-3-DEOXYGALACTONOKINASE"/>
    <property type="match status" value="1"/>
</dbReference>
<comment type="caution">
    <text evidence="5">The sequence shown here is derived from an EMBL/GenBank/DDBJ whole genome shotgun (WGS) entry which is preliminary data.</text>
</comment>
<feature type="domain" description="Carbohydrate kinase PfkB" evidence="4">
    <location>
        <begin position="21"/>
        <end position="297"/>
    </location>
</feature>
<proteinExistence type="inferred from homology"/>
<evidence type="ECO:0000256" key="2">
    <source>
        <dbReference type="ARBA" id="ARBA00022679"/>
    </source>
</evidence>
<dbReference type="SUPFAM" id="SSF53613">
    <property type="entry name" value="Ribokinase-like"/>
    <property type="match status" value="1"/>
</dbReference>
<gene>
    <name evidence="5" type="ORF">JOF42_001321</name>
</gene>
<accession>A0ABS4WNP2</accession>
<keyword evidence="3" id="KW-0418">Kinase</keyword>
<organism evidence="5 6">
    <name type="scientific">Microbacterium phyllosphaerae</name>
    <dbReference type="NCBI Taxonomy" id="124798"/>
    <lineage>
        <taxon>Bacteria</taxon>
        <taxon>Bacillati</taxon>
        <taxon>Actinomycetota</taxon>
        <taxon>Actinomycetes</taxon>
        <taxon>Micrococcales</taxon>
        <taxon>Microbacteriaceae</taxon>
        <taxon>Microbacterium</taxon>
    </lineage>
</organism>
<reference evidence="5 6" key="1">
    <citation type="submission" date="2021-03" db="EMBL/GenBank/DDBJ databases">
        <title>Sequencing the genomes of 1000 actinobacteria strains.</title>
        <authorList>
            <person name="Klenk H.-P."/>
        </authorList>
    </citation>
    <scope>NUCLEOTIDE SEQUENCE [LARGE SCALE GENOMIC DNA]</scope>
    <source>
        <strain evidence="5 6">DSM 13468</strain>
    </source>
</reference>
<keyword evidence="2 5" id="KW-0808">Transferase</keyword>
<dbReference type="Proteomes" id="UP000703720">
    <property type="component" value="Unassembled WGS sequence"/>
</dbReference>
<evidence type="ECO:0000313" key="6">
    <source>
        <dbReference type="Proteomes" id="UP000703720"/>
    </source>
</evidence>
<dbReference type="CDD" id="cd01166">
    <property type="entry name" value="KdgK"/>
    <property type="match status" value="1"/>
</dbReference>
<dbReference type="InterPro" id="IPR052700">
    <property type="entry name" value="Carb_kinase_PfkB-like"/>
</dbReference>
<evidence type="ECO:0000256" key="1">
    <source>
        <dbReference type="ARBA" id="ARBA00010688"/>
    </source>
</evidence>
<dbReference type="PROSITE" id="PS00584">
    <property type="entry name" value="PFKB_KINASES_2"/>
    <property type="match status" value="1"/>
</dbReference>
<dbReference type="Gene3D" id="3.40.1190.20">
    <property type="match status" value="1"/>
</dbReference>
<sequence>MSAPRVVTLGEALGLFSTAGPDGLDRAEHARIATGGAEANVAIGLARLGIDVAWLGRVGEDELGRRIVRELRAEGVHTAAIQDAAAPTALMLKDSSRPGRTTVRFYREGSAGSRLEVADVSRLDISSASWLHITGIALGISGSARDAILHAVQVAVENDVSISFDVNHRASLWGYSDAAPWYRRVAATASVVFGGDDELRAMVTAPDDSTPHQLAAQIAAQGPGEVVVKLGDRGAGVLADGAWLERPAQPARVIDTVGAGDAFVAGYISARLNHATVSEALDRALKTGAAACQHPGDWEGALRMHDLHAADDTLRVDPVQR</sequence>
<dbReference type="PANTHER" id="PTHR43320">
    <property type="entry name" value="SUGAR KINASE"/>
    <property type="match status" value="1"/>
</dbReference>
<evidence type="ECO:0000313" key="5">
    <source>
        <dbReference type="EMBL" id="MBP2377826.1"/>
    </source>
</evidence>
<comment type="similarity">
    <text evidence="1">Belongs to the carbohydrate kinase PfkB family.</text>
</comment>
<dbReference type="Pfam" id="PF00294">
    <property type="entry name" value="PfkB"/>
    <property type="match status" value="1"/>
</dbReference>
<name>A0ABS4WNP2_9MICO</name>
<evidence type="ECO:0000256" key="3">
    <source>
        <dbReference type="ARBA" id="ARBA00022777"/>
    </source>
</evidence>
<dbReference type="GO" id="GO:0008673">
    <property type="term" value="F:2-dehydro-3-deoxygluconokinase activity"/>
    <property type="evidence" value="ECO:0007669"/>
    <property type="project" value="UniProtKB-EC"/>
</dbReference>
<dbReference type="EMBL" id="JAGIOA010000001">
    <property type="protein sequence ID" value="MBP2377826.1"/>
    <property type="molecule type" value="Genomic_DNA"/>
</dbReference>
<dbReference type="RefSeq" id="WP_210097131.1">
    <property type="nucleotide sequence ID" value="NZ_BAAAIO010000001.1"/>
</dbReference>
<evidence type="ECO:0000259" key="4">
    <source>
        <dbReference type="Pfam" id="PF00294"/>
    </source>
</evidence>
<dbReference type="InterPro" id="IPR011611">
    <property type="entry name" value="PfkB_dom"/>
</dbReference>
<dbReference type="InterPro" id="IPR002173">
    <property type="entry name" value="Carboh/pur_kinase_PfkB_CS"/>
</dbReference>